<evidence type="ECO:0000313" key="6">
    <source>
        <dbReference type="EMBL" id="EAY27614.1"/>
    </source>
</evidence>
<protein>
    <submittedName>
        <fullName evidence="6">Fibronectin-binding protein, putative</fullName>
    </submittedName>
</protein>
<dbReference type="SUPFAM" id="SSF103088">
    <property type="entry name" value="OmpA-like"/>
    <property type="match status" value="1"/>
</dbReference>
<evidence type="ECO:0000256" key="2">
    <source>
        <dbReference type="ARBA" id="ARBA00023136"/>
    </source>
</evidence>
<dbReference type="PANTHER" id="PTHR30329:SF21">
    <property type="entry name" value="LIPOPROTEIN YIAD-RELATED"/>
    <property type="match status" value="1"/>
</dbReference>
<evidence type="ECO:0000256" key="1">
    <source>
        <dbReference type="ARBA" id="ARBA00004442"/>
    </source>
</evidence>
<reference evidence="6 7" key="1">
    <citation type="submission" date="2007-01" db="EMBL/GenBank/DDBJ databases">
        <authorList>
            <person name="Haygood M."/>
            <person name="Podell S."/>
            <person name="Anderson C."/>
            <person name="Hopkinson B."/>
            <person name="Roe K."/>
            <person name="Barbeau K."/>
            <person name="Gaasterland T."/>
            <person name="Ferriera S."/>
            <person name="Johnson J."/>
            <person name="Kravitz S."/>
            <person name="Beeson K."/>
            <person name="Sutton G."/>
            <person name="Rogers Y.-H."/>
            <person name="Friedman R."/>
            <person name="Frazier M."/>
            <person name="Venter J.C."/>
        </authorList>
    </citation>
    <scope>NUCLEOTIDE SEQUENCE [LARGE SCALE GENOMIC DNA]</scope>
    <source>
        <strain evidence="6 7">ATCC 23134</strain>
    </source>
</reference>
<gene>
    <name evidence="6" type="ORF">M23134_02861</name>
</gene>
<dbReference type="AlphaFoldDB" id="A1ZPV9"/>
<comment type="caution">
    <text evidence="6">The sequence shown here is derived from an EMBL/GenBank/DDBJ whole genome shotgun (WGS) entry which is preliminary data.</text>
</comment>
<dbReference type="InterPro" id="IPR006665">
    <property type="entry name" value="OmpA-like"/>
</dbReference>
<keyword evidence="7" id="KW-1185">Reference proteome</keyword>
<dbReference type="Proteomes" id="UP000004095">
    <property type="component" value="Unassembled WGS sequence"/>
</dbReference>
<accession>A1ZPV9</accession>
<name>A1ZPV9_MICM2</name>
<proteinExistence type="predicted"/>
<dbReference type="InterPro" id="IPR006664">
    <property type="entry name" value="OMP_bac"/>
</dbReference>
<evidence type="ECO:0000313" key="7">
    <source>
        <dbReference type="Proteomes" id="UP000004095"/>
    </source>
</evidence>
<keyword evidence="2 4" id="KW-0472">Membrane</keyword>
<dbReference type="CDD" id="cd07185">
    <property type="entry name" value="OmpA_C-like"/>
    <property type="match status" value="1"/>
</dbReference>
<sequence length="130" mass="15013">MSLLLLINGFAFAQKHKAIRVSIYFGGGSYYIDAKQKRNIVKVIKQIKDLSKYQISITSHTDNIGGKEYNEWLSKMRSNAVLKQLIEHQIKKGKVLIKDFGQDNPMYTNDSHNGRIRNRRVDLLFSPLNM</sequence>
<dbReference type="InterPro" id="IPR050330">
    <property type="entry name" value="Bact_OuterMem_StrucFunc"/>
</dbReference>
<keyword evidence="3" id="KW-0998">Cell outer membrane</keyword>
<dbReference type="PROSITE" id="PS51123">
    <property type="entry name" value="OMPA_2"/>
    <property type="match status" value="1"/>
</dbReference>
<evidence type="ECO:0000256" key="3">
    <source>
        <dbReference type="ARBA" id="ARBA00023237"/>
    </source>
</evidence>
<dbReference type="EMBL" id="AAWS01000022">
    <property type="protein sequence ID" value="EAY27614.1"/>
    <property type="molecule type" value="Genomic_DNA"/>
</dbReference>
<evidence type="ECO:0000259" key="5">
    <source>
        <dbReference type="PROSITE" id="PS51123"/>
    </source>
</evidence>
<feature type="domain" description="OmpA-like" evidence="5">
    <location>
        <begin position="12"/>
        <end position="129"/>
    </location>
</feature>
<evidence type="ECO:0000256" key="4">
    <source>
        <dbReference type="PROSITE-ProRule" id="PRU00473"/>
    </source>
</evidence>
<dbReference type="Gene3D" id="3.30.1330.60">
    <property type="entry name" value="OmpA-like domain"/>
    <property type="match status" value="1"/>
</dbReference>
<dbReference type="Pfam" id="PF00691">
    <property type="entry name" value="OmpA"/>
    <property type="match status" value="1"/>
</dbReference>
<dbReference type="eggNOG" id="COG2885">
    <property type="taxonomic scope" value="Bacteria"/>
</dbReference>
<dbReference type="InterPro" id="IPR036737">
    <property type="entry name" value="OmpA-like_sf"/>
</dbReference>
<dbReference type="PANTHER" id="PTHR30329">
    <property type="entry name" value="STATOR ELEMENT OF FLAGELLAR MOTOR COMPLEX"/>
    <property type="match status" value="1"/>
</dbReference>
<dbReference type="PRINTS" id="PR01021">
    <property type="entry name" value="OMPADOMAIN"/>
</dbReference>
<comment type="subcellular location">
    <subcellularLocation>
        <location evidence="1">Cell outer membrane</location>
    </subcellularLocation>
</comment>
<dbReference type="GO" id="GO:0009279">
    <property type="term" value="C:cell outer membrane"/>
    <property type="evidence" value="ECO:0007669"/>
    <property type="project" value="UniProtKB-SubCell"/>
</dbReference>
<organism evidence="6 7">
    <name type="scientific">Microscilla marina ATCC 23134</name>
    <dbReference type="NCBI Taxonomy" id="313606"/>
    <lineage>
        <taxon>Bacteria</taxon>
        <taxon>Pseudomonadati</taxon>
        <taxon>Bacteroidota</taxon>
        <taxon>Cytophagia</taxon>
        <taxon>Cytophagales</taxon>
        <taxon>Microscillaceae</taxon>
        <taxon>Microscilla</taxon>
    </lineage>
</organism>